<evidence type="ECO:0000256" key="1">
    <source>
        <dbReference type="ARBA" id="ARBA00022884"/>
    </source>
</evidence>
<feature type="domain" description="RRM" evidence="3">
    <location>
        <begin position="12"/>
        <end position="71"/>
    </location>
</feature>
<dbReference type="InterPro" id="IPR035979">
    <property type="entry name" value="RBD_domain_sf"/>
</dbReference>
<dbReference type="Pfam" id="PF00076">
    <property type="entry name" value="RRM_1"/>
    <property type="match status" value="1"/>
</dbReference>
<dbReference type="Proteomes" id="UP000237347">
    <property type="component" value="Unassembled WGS sequence"/>
</dbReference>
<dbReference type="PROSITE" id="PS50102">
    <property type="entry name" value="RRM"/>
    <property type="match status" value="1"/>
</dbReference>
<dbReference type="PANTHER" id="PTHR48024:SF9">
    <property type="entry name" value="UBP1-ASSOCIATED PROTEINS 1A-RELATED"/>
    <property type="match status" value="1"/>
</dbReference>
<evidence type="ECO:0000259" key="3">
    <source>
        <dbReference type="PROSITE" id="PS50102"/>
    </source>
</evidence>
<accession>A0AAW0JSU4</accession>
<dbReference type="AlphaFoldDB" id="A0AAW0JSU4"/>
<dbReference type="GO" id="GO:0005634">
    <property type="term" value="C:nucleus"/>
    <property type="evidence" value="ECO:0007669"/>
    <property type="project" value="TreeGrafter"/>
</dbReference>
<evidence type="ECO:0000256" key="2">
    <source>
        <dbReference type="PROSITE-ProRule" id="PRU00176"/>
    </source>
</evidence>
<evidence type="ECO:0000313" key="5">
    <source>
        <dbReference type="Proteomes" id="UP000237347"/>
    </source>
</evidence>
<dbReference type="SUPFAM" id="SSF54928">
    <property type="entry name" value="RNA-binding domain, RBD"/>
    <property type="match status" value="1"/>
</dbReference>
<dbReference type="EMBL" id="PKMF04000484">
    <property type="protein sequence ID" value="KAK7829351.1"/>
    <property type="molecule type" value="Genomic_DNA"/>
</dbReference>
<dbReference type="InterPro" id="IPR012677">
    <property type="entry name" value="Nucleotide-bd_a/b_plait_sf"/>
</dbReference>
<protein>
    <submittedName>
        <fullName evidence="4">Ubp1-associated protein 2a</fullName>
    </submittedName>
</protein>
<proteinExistence type="predicted"/>
<dbReference type="InterPro" id="IPR050886">
    <property type="entry name" value="RNA-binding_reg"/>
</dbReference>
<sequence length="71" mass="8232">MHELADADPAHHKIFIHSLGWDTIAETLTFVFGKYSEIEDCKAVTDRIFGKSKGYAFILFKHRSYTWKALK</sequence>
<organism evidence="4 5">
    <name type="scientific">Quercus suber</name>
    <name type="common">Cork oak</name>
    <dbReference type="NCBI Taxonomy" id="58331"/>
    <lineage>
        <taxon>Eukaryota</taxon>
        <taxon>Viridiplantae</taxon>
        <taxon>Streptophyta</taxon>
        <taxon>Embryophyta</taxon>
        <taxon>Tracheophyta</taxon>
        <taxon>Spermatophyta</taxon>
        <taxon>Magnoliopsida</taxon>
        <taxon>eudicotyledons</taxon>
        <taxon>Gunneridae</taxon>
        <taxon>Pentapetalae</taxon>
        <taxon>rosids</taxon>
        <taxon>fabids</taxon>
        <taxon>Fagales</taxon>
        <taxon>Fagaceae</taxon>
        <taxon>Quercus</taxon>
    </lineage>
</organism>
<comment type="caution">
    <text evidence="4">The sequence shown here is derived from an EMBL/GenBank/DDBJ whole genome shotgun (WGS) entry which is preliminary data.</text>
</comment>
<keyword evidence="5" id="KW-1185">Reference proteome</keyword>
<name>A0AAW0JSU4_QUESU</name>
<gene>
    <name evidence="4" type="primary">UBA2A_4</name>
    <name evidence="4" type="ORF">CFP56_029472</name>
</gene>
<dbReference type="GO" id="GO:0003723">
    <property type="term" value="F:RNA binding"/>
    <property type="evidence" value="ECO:0007669"/>
    <property type="project" value="UniProtKB-UniRule"/>
</dbReference>
<dbReference type="InterPro" id="IPR000504">
    <property type="entry name" value="RRM_dom"/>
</dbReference>
<dbReference type="Gene3D" id="3.30.70.330">
    <property type="match status" value="1"/>
</dbReference>
<evidence type="ECO:0000313" key="4">
    <source>
        <dbReference type="EMBL" id="KAK7829351.1"/>
    </source>
</evidence>
<dbReference type="PANTHER" id="PTHR48024">
    <property type="entry name" value="GEO13361P1-RELATED"/>
    <property type="match status" value="1"/>
</dbReference>
<reference evidence="4 5" key="1">
    <citation type="journal article" date="2018" name="Sci. Data">
        <title>The draft genome sequence of cork oak.</title>
        <authorList>
            <person name="Ramos A.M."/>
            <person name="Usie A."/>
            <person name="Barbosa P."/>
            <person name="Barros P.M."/>
            <person name="Capote T."/>
            <person name="Chaves I."/>
            <person name="Simoes F."/>
            <person name="Abreu I."/>
            <person name="Carrasquinho I."/>
            <person name="Faro C."/>
            <person name="Guimaraes J.B."/>
            <person name="Mendonca D."/>
            <person name="Nobrega F."/>
            <person name="Rodrigues L."/>
            <person name="Saibo N.J.M."/>
            <person name="Varela M.C."/>
            <person name="Egas C."/>
            <person name="Matos J."/>
            <person name="Miguel C.M."/>
            <person name="Oliveira M.M."/>
            <person name="Ricardo C.P."/>
            <person name="Goncalves S."/>
        </authorList>
    </citation>
    <scope>NUCLEOTIDE SEQUENCE [LARGE SCALE GENOMIC DNA]</scope>
    <source>
        <strain evidence="5">cv. HL8</strain>
    </source>
</reference>
<keyword evidence="1 2" id="KW-0694">RNA-binding</keyword>